<name>A0A6J7R7S8_9ZZZZ</name>
<gene>
    <name evidence="3" type="ORF">UFOPK2683_00720</name>
    <name evidence="4" type="ORF">UFOPK3605_00614</name>
    <name evidence="5" type="ORF">UFOPK3897_01516</name>
    <name evidence="6" type="ORF">UFOPK4121_00883</name>
</gene>
<dbReference type="GO" id="GO:0032259">
    <property type="term" value="P:methylation"/>
    <property type="evidence" value="ECO:0007669"/>
    <property type="project" value="UniProtKB-KW"/>
</dbReference>
<reference evidence="6" key="1">
    <citation type="submission" date="2020-05" db="EMBL/GenBank/DDBJ databases">
        <authorList>
            <person name="Chiriac C."/>
            <person name="Salcher M."/>
            <person name="Ghai R."/>
            <person name="Kavagutti S V."/>
        </authorList>
    </citation>
    <scope>NUCLEOTIDE SEQUENCE</scope>
</reference>
<dbReference type="SUPFAM" id="SSF53335">
    <property type="entry name" value="S-adenosyl-L-methionine-dependent methyltransferases"/>
    <property type="match status" value="1"/>
</dbReference>
<evidence type="ECO:0000313" key="3">
    <source>
        <dbReference type="EMBL" id="CAB4722336.1"/>
    </source>
</evidence>
<accession>A0A6J7R7S8</accession>
<dbReference type="PANTHER" id="PTHR40048:SF1">
    <property type="entry name" value="RHAMNOSYL O-METHYLTRANSFERASE"/>
    <property type="match status" value="1"/>
</dbReference>
<dbReference type="EMBL" id="CAFBOF010000053">
    <property type="protein sequence ID" value="CAB4987312.1"/>
    <property type="molecule type" value="Genomic_DNA"/>
</dbReference>
<sequence>MDSELLTHARNAIGFMPEAEGLALYEAGSASAGRGPLLEVGTYCGKSAIYLGAAARRGNSVLYTVDHHHGSLENQVGWEHHDQRLVDPETGHLDTLPWFRRTIASAGLEDCVVAVIGSSTTVAAHWQTPLALLFIDGGHAYEVAQSDYESWSPKVMAEGLLLFHDVFENPEDGGQAPFMVYRQAVEDGWRPVSETGSLRVLRKAAN</sequence>
<dbReference type="GO" id="GO:0071770">
    <property type="term" value="P:DIM/DIP cell wall layer assembly"/>
    <property type="evidence" value="ECO:0007669"/>
    <property type="project" value="TreeGrafter"/>
</dbReference>
<dbReference type="PANTHER" id="PTHR40048">
    <property type="entry name" value="RHAMNOSYL O-METHYLTRANSFERASE"/>
    <property type="match status" value="1"/>
</dbReference>
<evidence type="ECO:0000256" key="1">
    <source>
        <dbReference type="ARBA" id="ARBA00022603"/>
    </source>
</evidence>
<dbReference type="EMBL" id="CAEZYK010000032">
    <property type="protein sequence ID" value="CAB4722336.1"/>
    <property type="molecule type" value="Genomic_DNA"/>
</dbReference>
<proteinExistence type="predicted"/>
<evidence type="ECO:0000313" key="5">
    <source>
        <dbReference type="EMBL" id="CAB4987312.1"/>
    </source>
</evidence>
<dbReference type="EMBL" id="CAFBPQ010000024">
    <property type="protein sequence ID" value="CAB5024835.1"/>
    <property type="molecule type" value="Genomic_DNA"/>
</dbReference>
<keyword evidence="2" id="KW-0808">Transferase</keyword>
<evidence type="ECO:0000313" key="4">
    <source>
        <dbReference type="EMBL" id="CAB4903447.1"/>
    </source>
</evidence>
<dbReference type="Gene3D" id="3.40.50.150">
    <property type="entry name" value="Vaccinia Virus protein VP39"/>
    <property type="match status" value="1"/>
</dbReference>
<keyword evidence="1" id="KW-0489">Methyltransferase</keyword>
<dbReference type="GO" id="GO:0008168">
    <property type="term" value="F:methyltransferase activity"/>
    <property type="evidence" value="ECO:0007669"/>
    <property type="project" value="UniProtKB-KW"/>
</dbReference>
<organism evidence="6">
    <name type="scientific">freshwater metagenome</name>
    <dbReference type="NCBI Taxonomy" id="449393"/>
    <lineage>
        <taxon>unclassified sequences</taxon>
        <taxon>metagenomes</taxon>
        <taxon>ecological metagenomes</taxon>
    </lineage>
</organism>
<dbReference type="InterPro" id="IPR029063">
    <property type="entry name" value="SAM-dependent_MTases_sf"/>
</dbReference>
<dbReference type="EMBL" id="CAFBMM010000021">
    <property type="protein sequence ID" value="CAB4903447.1"/>
    <property type="molecule type" value="Genomic_DNA"/>
</dbReference>
<protein>
    <submittedName>
        <fullName evidence="6">Unannotated protein</fullName>
    </submittedName>
</protein>
<dbReference type="GO" id="GO:0005886">
    <property type="term" value="C:plasma membrane"/>
    <property type="evidence" value="ECO:0007669"/>
    <property type="project" value="TreeGrafter"/>
</dbReference>
<evidence type="ECO:0000313" key="6">
    <source>
        <dbReference type="EMBL" id="CAB5024835.1"/>
    </source>
</evidence>
<evidence type="ECO:0000256" key="2">
    <source>
        <dbReference type="ARBA" id="ARBA00022679"/>
    </source>
</evidence>
<dbReference type="Pfam" id="PF13578">
    <property type="entry name" value="Methyltransf_24"/>
    <property type="match status" value="1"/>
</dbReference>
<dbReference type="AlphaFoldDB" id="A0A6J7R7S8"/>